<dbReference type="InterPro" id="IPR006076">
    <property type="entry name" value="FAD-dep_OxRdtase"/>
</dbReference>
<evidence type="ECO:0000313" key="3">
    <source>
        <dbReference type="EMBL" id="OWJ65007.1"/>
    </source>
</evidence>
<dbReference type="PANTHER" id="PTHR13847:SF289">
    <property type="entry name" value="GLYCINE OXIDASE"/>
    <property type="match status" value="1"/>
</dbReference>
<dbReference type="GO" id="GO:0016491">
    <property type="term" value="F:oxidoreductase activity"/>
    <property type="evidence" value="ECO:0007669"/>
    <property type="project" value="UniProtKB-KW"/>
</dbReference>
<sequence length="409" mass="43533">MAGIAILGGGVIGCAIAAWLAADGHEVMVYERRPEDRHASAGNAGMLAFPEITPLARPGVLRSVPRWLMDPLGPLALRWRDLPALTPWLLRFLAAARTEQVERSTAALGGLMRSALDDHRELARRAGLNGHLRQTGAIDIYDTEASFQAALPEWELRRRLGGHDFEPLAPDHARELVPDLNGGFARAVLCPAYWMVDSPLGVLQGLRRGLGDRLVTGAVAAVEPGAEGVTIRLADGTARAFDRVVVSAGVWSRDIVRGLGLKVPLETERGYNTTIPGAPVTLPMPVVFADHGFVASPLADGLRIGGAVELAAVDAPANLARARALRQKARRYLPAIPETGGTEWMGRRPSTPDSLPVIGPHPRDPRIVLAFGHGHLGLTLSATTARLAAGFLSANGPADPGPFGIERFQ</sequence>
<keyword evidence="4" id="KW-1185">Reference proteome</keyword>
<evidence type="ECO:0000259" key="2">
    <source>
        <dbReference type="Pfam" id="PF01266"/>
    </source>
</evidence>
<feature type="domain" description="FAD dependent oxidoreductase" evidence="2">
    <location>
        <begin position="4"/>
        <end position="389"/>
    </location>
</feature>
<dbReference type="AlphaFoldDB" id="A0A211ZIW2"/>
<dbReference type="OrthoDB" id="9805337at2"/>
<proteinExistence type="predicted"/>
<comment type="caution">
    <text evidence="3">The sequence shown here is derived from an EMBL/GenBank/DDBJ whole genome shotgun (WGS) entry which is preliminary data.</text>
</comment>
<dbReference type="InterPro" id="IPR036188">
    <property type="entry name" value="FAD/NAD-bd_sf"/>
</dbReference>
<reference evidence="4" key="1">
    <citation type="submission" date="2017-05" db="EMBL/GenBank/DDBJ databases">
        <authorList>
            <person name="Macchi M."/>
            <person name="Festa S."/>
            <person name="Coppotelli B.M."/>
            <person name="Morelli I.S."/>
        </authorList>
    </citation>
    <scope>NUCLEOTIDE SEQUENCE [LARGE SCALE GENOMIC DNA]</scope>
    <source>
        <strain evidence="4">I</strain>
    </source>
</reference>
<gene>
    <name evidence="3" type="ORF">BWR60_21820</name>
</gene>
<dbReference type="GO" id="GO:0005737">
    <property type="term" value="C:cytoplasm"/>
    <property type="evidence" value="ECO:0007669"/>
    <property type="project" value="TreeGrafter"/>
</dbReference>
<dbReference type="PANTHER" id="PTHR13847">
    <property type="entry name" value="SARCOSINE DEHYDROGENASE-RELATED"/>
    <property type="match status" value="1"/>
</dbReference>
<dbReference type="Gene3D" id="3.50.50.60">
    <property type="entry name" value="FAD/NAD(P)-binding domain"/>
    <property type="match status" value="1"/>
</dbReference>
<dbReference type="SUPFAM" id="SSF51905">
    <property type="entry name" value="FAD/NAD(P)-binding domain"/>
    <property type="match status" value="1"/>
</dbReference>
<dbReference type="RefSeq" id="WP_088153124.1">
    <property type="nucleotide sequence ID" value="NZ_NHON01000045.1"/>
</dbReference>
<dbReference type="Pfam" id="PF01266">
    <property type="entry name" value="DAO"/>
    <property type="match status" value="1"/>
</dbReference>
<dbReference type="Proteomes" id="UP000196655">
    <property type="component" value="Unassembled WGS sequence"/>
</dbReference>
<dbReference type="SUPFAM" id="SSF54373">
    <property type="entry name" value="FAD-linked reductases, C-terminal domain"/>
    <property type="match status" value="1"/>
</dbReference>
<protein>
    <submittedName>
        <fullName evidence="3">Amino acid dehydrogenase</fullName>
    </submittedName>
</protein>
<dbReference type="STRING" id="1122125.GCA_000423185_05029"/>
<name>A0A211ZIW2_9PROT</name>
<keyword evidence="1" id="KW-0560">Oxidoreductase</keyword>
<evidence type="ECO:0000313" key="4">
    <source>
        <dbReference type="Proteomes" id="UP000196655"/>
    </source>
</evidence>
<dbReference type="Gene3D" id="3.30.9.10">
    <property type="entry name" value="D-Amino Acid Oxidase, subunit A, domain 2"/>
    <property type="match status" value="1"/>
</dbReference>
<organism evidence="3 4">
    <name type="scientific">Inquilinus limosus</name>
    <dbReference type="NCBI Taxonomy" id="171674"/>
    <lineage>
        <taxon>Bacteria</taxon>
        <taxon>Pseudomonadati</taxon>
        <taxon>Pseudomonadota</taxon>
        <taxon>Alphaproteobacteria</taxon>
        <taxon>Rhodospirillales</taxon>
        <taxon>Rhodospirillaceae</taxon>
        <taxon>Inquilinus</taxon>
    </lineage>
</organism>
<evidence type="ECO:0000256" key="1">
    <source>
        <dbReference type="ARBA" id="ARBA00023002"/>
    </source>
</evidence>
<dbReference type="EMBL" id="NHON01000045">
    <property type="protein sequence ID" value="OWJ65007.1"/>
    <property type="molecule type" value="Genomic_DNA"/>
</dbReference>
<accession>A0A211ZIW2</accession>